<organism evidence="10 11">
    <name type="scientific">Solirubrobacter ginsenosidimutans</name>
    <dbReference type="NCBI Taxonomy" id="490573"/>
    <lineage>
        <taxon>Bacteria</taxon>
        <taxon>Bacillati</taxon>
        <taxon>Actinomycetota</taxon>
        <taxon>Thermoleophilia</taxon>
        <taxon>Solirubrobacterales</taxon>
        <taxon>Solirubrobacteraceae</taxon>
        <taxon>Solirubrobacter</taxon>
    </lineage>
</organism>
<reference evidence="10" key="1">
    <citation type="submission" date="2022-10" db="EMBL/GenBank/DDBJ databases">
        <title>The WGS of Solirubrobacter ginsenosidimutans DSM 21036.</title>
        <authorList>
            <person name="Jiang Z."/>
        </authorList>
    </citation>
    <scope>NUCLEOTIDE SEQUENCE</scope>
    <source>
        <strain evidence="10">DSM 21036</strain>
    </source>
</reference>
<dbReference type="EMBL" id="JAPDOD010000003">
    <property type="protein sequence ID" value="MDA0159933.1"/>
    <property type="molecule type" value="Genomic_DNA"/>
</dbReference>
<dbReference type="GO" id="GO:0046983">
    <property type="term" value="F:protein dimerization activity"/>
    <property type="evidence" value="ECO:0007669"/>
    <property type="project" value="InterPro"/>
</dbReference>
<dbReference type="Gene3D" id="3.30.565.10">
    <property type="entry name" value="Histidine kinase-like ATPase, C-terminal domain"/>
    <property type="match status" value="1"/>
</dbReference>
<gene>
    <name evidence="10" type="ORF">OM076_06650</name>
</gene>
<dbReference type="SMART" id="SM00065">
    <property type="entry name" value="GAF"/>
    <property type="match status" value="3"/>
</dbReference>
<dbReference type="SUPFAM" id="SSF55785">
    <property type="entry name" value="PYP-like sensor domain (PAS domain)"/>
    <property type="match status" value="1"/>
</dbReference>
<feature type="domain" description="PAS" evidence="9">
    <location>
        <begin position="6"/>
        <end position="76"/>
    </location>
</feature>
<dbReference type="GO" id="GO:0016020">
    <property type="term" value="C:membrane"/>
    <property type="evidence" value="ECO:0007669"/>
    <property type="project" value="InterPro"/>
</dbReference>
<dbReference type="InterPro" id="IPR035965">
    <property type="entry name" value="PAS-like_dom_sf"/>
</dbReference>
<dbReference type="Pfam" id="PF13185">
    <property type="entry name" value="GAF_2"/>
    <property type="match status" value="1"/>
</dbReference>
<dbReference type="Pfam" id="PF01590">
    <property type="entry name" value="GAF"/>
    <property type="match status" value="2"/>
</dbReference>
<dbReference type="InterPro" id="IPR000014">
    <property type="entry name" value="PAS"/>
</dbReference>
<dbReference type="AlphaFoldDB" id="A0A9X3MRK6"/>
<keyword evidence="4" id="KW-0808">Transferase</keyword>
<dbReference type="InterPro" id="IPR011712">
    <property type="entry name" value="Sig_transdc_His_kin_sub3_dim/P"/>
</dbReference>
<dbReference type="EC" id="2.7.13.3" evidence="2"/>
<dbReference type="InterPro" id="IPR050482">
    <property type="entry name" value="Sensor_HK_TwoCompSys"/>
</dbReference>
<dbReference type="InterPro" id="IPR029016">
    <property type="entry name" value="GAF-like_dom_sf"/>
</dbReference>
<dbReference type="Pfam" id="PF02518">
    <property type="entry name" value="HATPase_c"/>
    <property type="match status" value="1"/>
</dbReference>
<dbReference type="InterPro" id="IPR013655">
    <property type="entry name" value="PAS_fold_3"/>
</dbReference>
<dbReference type="RefSeq" id="WP_270038695.1">
    <property type="nucleotide sequence ID" value="NZ_JAPDOD010000003.1"/>
</dbReference>
<keyword evidence="11" id="KW-1185">Reference proteome</keyword>
<dbReference type="CDD" id="cd00130">
    <property type="entry name" value="PAS"/>
    <property type="match status" value="1"/>
</dbReference>
<name>A0A9X3MRK6_9ACTN</name>
<keyword evidence="3" id="KW-0597">Phosphoprotein</keyword>
<evidence type="ECO:0000256" key="2">
    <source>
        <dbReference type="ARBA" id="ARBA00012438"/>
    </source>
</evidence>
<evidence type="ECO:0000256" key="3">
    <source>
        <dbReference type="ARBA" id="ARBA00022553"/>
    </source>
</evidence>
<proteinExistence type="predicted"/>
<keyword evidence="8" id="KW-0902">Two-component regulatory system</keyword>
<dbReference type="InterPro" id="IPR036890">
    <property type="entry name" value="HATPase_C_sf"/>
</dbReference>
<accession>A0A9X3MRK6</accession>
<dbReference type="Pfam" id="PF08447">
    <property type="entry name" value="PAS_3"/>
    <property type="match status" value="1"/>
</dbReference>
<evidence type="ECO:0000256" key="1">
    <source>
        <dbReference type="ARBA" id="ARBA00000085"/>
    </source>
</evidence>
<dbReference type="InterPro" id="IPR003018">
    <property type="entry name" value="GAF"/>
</dbReference>
<comment type="caution">
    <text evidence="10">The sequence shown here is derived from an EMBL/GenBank/DDBJ whole genome shotgun (WGS) entry which is preliminary data.</text>
</comment>
<dbReference type="Gene3D" id="3.30.450.20">
    <property type="entry name" value="PAS domain"/>
    <property type="match status" value="1"/>
</dbReference>
<evidence type="ECO:0000259" key="9">
    <source>
        <dbReference type="PROSITE" id="PS50112"/>
    </source>
</evidence>
<evidence type="ECO:0000313" key="11">
    <source>
        <dbReference type="Proteomes" id="UP001149140"/>
    </source>
</evidence>
<dbReference type="GO" id="GO:0005524">
    <property type="term" value="F:ATP binding"/>
    <property type="evidence" value="ECO:0007669"/>
    <property type="project" value="UniProtKB-KW"/>
</dbReference>
<dbReference type="PROSITE" id="PS50112">
    <property type="entry name" value="PAS"/>
    <property type="match status" value="1"/>
</dbReference>
<comment type="catalytic activity">
    <reaction evidence="1">
        <text>ATP + protein L-histidine = ADP + protein N-phospho-L-histidine.</text>
        <dbReference type="EC" id="2.7.13.3"/>
    </reaction>
</comment>
<evidence type="ECO:0000313" key="10">
    <source>
        <dbReference type="EMBL" id="MDA0159933.1"/>
    </source>
</evidence>
<dbReference type="CDD" id="cd16917">
    <property type="entry name" value="HATPase_UhpB-NarQ-NarX-like"/>
    <property type="match status" value="1"/>
</dbReference>
<dbReference type="PANTHER" id="PTHR24421:SF10">
    <property type="entry name" value="NITRATE_NITRITE SENSOR PROTEIN NARQ"/>
    <property type="match status" value="1"/>
</dbReference>
<dbReference type="NCBIfam" id="TIGR00229">
    <property type="entry name" value="sensory_box"/>
    <property type="match status" value="1"/>
</dbReference>
<evidence type="ECO:0000256" key="8">
    <source>
        <dbReference type="ARBA" id="ARBA00023012"/>
    </source>
</evidence>
<protein>
    <recommendedName>
        <fullName evidence="2">histidine kinase</fullName>
        <ecNumber evidence="2">2.7.13.3</ecNumber>
    </recommendedName>
</protein>
<keyword evidence="7" id="KW-0067">ATP-binding</keyword>
<evidence type="ECO:0000256" key="5">
    <source>
        <dbReference type="ARBA" id="ARBA00022741"/>
    </source>
</evidence>
<evidence type="ECO:0000256" key="4">
    <source>
        <dbReference type="ARBA" id="ARBA00022679"/>
    </source>
</evidence>
<dbReference type="PANTHER" id="PTHR24421">
    <property type="entry name" value="NITRATE/NITRITE SENSOR PROTEIN NARX-RELATED"/>
    <property type="match status" value="1"/>
</dbReference>
<keyword evidence="6" id="KW-0418">Kinase</keyword>
<evidence type="ECO:0000256" key="7">
    <source>
        <dbReference type="ARBA" id="ARBA00022840"/>
    </source>
</evidence>
<dbReference type="SUPFAM" id="SSF55874">
    <property type="entry name" value="ATPase domain of HSP90 chaperone/DNA topoisomerase II/histidine kinase"/>
    <property type="match status" value="1"/>
</dbReference>
<dbReference type="SMART" id="SM00091">
    <property type="entry name" value="PAS"/>
    <property type="match status" value="1"/>
</dbReference>
<dbReference type="Gene3D" id="3.30.450.40">
    <property type="match status" value="3"/>
</dbReference>
<sequence>MPLPEPDDELRQFFDLSPDLLCIAGVDGYFKRLNRSFEQVLGYSSEELMSRPFLEFMHPNDVEGARDALIQLAAGQGLIGFEGRLVCFDGSARLFEWNPSTLPPEGVLYGISRDVTVRGVLAEEQVALRRMATMVAEAVPPAEIFCAVSNEVAAIFRTELVVVGKFDGDPAQLLVVGVGDGAVEPVVGSRWKLDDALTSAAVYRTGFAARLDHPSGAGDPDLAAILERIHPVATVAVPIKVEGRLWGAMIISTLSEPLPADTAERLQSFTDLIATALANAEARGEVQRLAEEQAALRRVAVLVAQQSSPSEVFTAVTQAVGLLLDADLAVLHVFPGDGTATTIASWSGDGPTLPIGAQYSLDDDGLAARIFETGAPGRIDRYAETEGEAAALARRWGLRSGVGAPVLVEGKLWGALLAATRAVEPWAGNAETRIAAFTELVATAIASAEARDALAELAEEQAALRRVATLVAQGASSQDLFEAVAKEIGRLLPIGSATMGRYEPDGSVTTVASWSTTETAFPTGRQWPTQGTNVAGIVLQTGQAARLDDFSAATDPIGVAAKEAGIKSAVGSPIVVEGQLWGVMTATSSEGPLAPDTDARLASFTELVATAIANAEHSAEVAASRRRIVAASDDARRRIVRDLHDGAQQRLVQTVILLKLAQQALANGAEDGQLLVLQAMANAEQATAEVRELAHGILPSVLTRGGLSSGVAALASRMPVPVEVVIPADRLPAAIEATAYFVVAEALTNVAKHAGAASAAVAAVVENGSLRVEVRDDGVGGARPNGSGLQGLRDRLAALDGRLRIESPAGGGTLVTATIPFVADAIGR</sequence>
<dbReference type="SUPFAM" id="SSF55781">
    <property type="entry name" value="GAF domain-like"/>
    <property type="match status" value="3"/>
</dbReference>
<evidence type="ECO:0000256" key="6">
    <source>
        <dbReference type="ARBA" id="ARBA00022777"/>
    </source>
</evidence>
<dbReference type="Proteomes" id="UP001149140">
    <property type="component" value="Unassembled WGS sequence"/>
</dbReference>
<dbReference type="Pfam" id="PF07730">
    <property type="entry name" value="HisKA_3"/>
    <property type="match status" value="1"/>
</dbReference>
<dbReference type="GO" id="GO:0000155">
    <property type="term" value="F:phosphorelay sensor kinase activity"/>
    <property type="evidence" value="ECO:0007669"/>
    <property type="project" value="InterPro"/>
</dbReference>
<keyword evidence="5" id="KW-0547">Nucleotide-binding</keyword>
<dbReference type="InterPro" id="IPR003594">
    <property type="entry name" value="HATPase_dom"/>
</dbReference>